<proteinExistence type="predicted"/>
<reference evidence="1 2" key="1">
    <citation type="submission" date="2020-05" db="EMBL/GenBank/DDBJ databases">
        <title>Genome Sequencing of Type Strains.</title>
        <authorList>
            <person name="Lemaire J.F."/>
            <person name="Inderbitzin P."/>
            <person name="Gregorio O.A."/>
            <person name="Collins S.B."/>
            <person name="Wespe N."/>
            <person name="Knight-Connoni V."/>
        </authorList>
    </citation>
    <scope>NUCLEOTIDE SEQUENCE [LARGE SCALE GENOMIC DNA]</scope>
    <source>
        <strain evidence="1 2">DSM 19942</strain>
    </source>
</reference>
<evidence type="ECO:0000313" key="1">
    <source>
        <dbReference type="EMBL" id="NUU54819.1"/>
    </source>
</evidence>
<keyword evidence="2" id="KW-1185">Reference proteome</keyword>
<dbReference type="GeneID" id="97131455"/>
<gene>
    <name evidence="1" type="ORF">HP548_12090</name>
</gene>
<accession>A0ABX2ML85</accession>
<protein>
    <recommendedName>
        <fullName evidence="3">EF-hand domain-containing protein</fullName>
    </recommendedName>
</protein>
<evidence type="ECO:0008006" key="3">
    <source>
        <dbReference type="Google" id="ProtNLM"/>
    </source>
</evidence>
<evidence type="ECO:0000313" key="2">
    <source>
        <dbReference type="Proteomes" id="UP000577724"/>
    </source>
</evidence>
<dbReference type="RefSeq" id="WP_079696843.1">
    <property type="nucleotide sequence ID" value="NZ_CBCRYD010000035.1"/>
</dbReference>
<sequence>MDIILVVAIVGALLFLQFGGKSKKKIKKEEASDWFQVKDLSEDGLITTEDERYMFMLEVQPISFALKSPSEQKTIWISFREAINAIPHPLRFKSESHPYDLDGYFQDLKSQAYETNDPLDVQYVNELEETFLGMIEANKIQDRKYYVFLETDARYLLDLTTETSNPIINDLLRKNAARKNMDQDIDAVRQELTNSMRIIQSKFHAVGIMTTEMNERHVKQYLYRTQNREIAGLVTLDEMIEMIADDDQIPQSFGKSAYTDEVA</sequence>
<dbReference type="Proteomes" id="UP000577724">
    <property type="component" value="Unassembled WGS sequence"/>
</dbReference>
<comment type="caution">
    <text evidence="1">The sequence shown here is derived from an EMBL/GenBank/DDBJ whole genome shotgun (WGS) entry which is preliminary data.</text>
</comment>
<name>A0ABX2ML85_9BACL</name>
<organism evidence="1 2">
    <name type="scientific">Paenibacillus taichungensis</name>
    <dbReference type="NCBI Taxonomy" id="484184"/>
    <lineage>
        <taxon>Bacteria</taxon>
        <taxon>Bacillati</taxon>
        <taxon>Bacillota</taxon>
        <taxon>Bacilli</taxon>
        <taxon>Bacillales</taxon>
        <taxon>Paenibacillaceae</taxon>
        <taxon>Paenibacillus</taxon>
    </lineage>
</organism>
<dbReference type="EMBL" id="JABMCC010000107">
    <property type="protein sequence ID" value="NUU54819.1"/>
    <property type="molecule type" value="Genomic_DNA"/>
</dbReference>